<protein>
    <submittedName>
        <fullName evidence="2">Uncharacterized protein</fullName>
    </submittedName>
</protein>
<keyword evidence="1" id="KW-1133">Transmembrane helix</keyword>
<evidence type="ECO:0000313" key="3">
    <source>
        <dbReference type="Proteomes" id="UP000238322"/>
    </source>
</evidence>
<feature type="transmembrane region" description="Helical" evidence="1">
    <location>
        <begin position="79"/>
        <end position="100"/>
    </location>
</feature>
<dbReference type="Proteomes" id="UP000238322">
    <property type="component" value="Unassembled WGS sequence"/>
</dbReference>
<organism evidence="2 3">
    <name type="scientific">Blastopirellula marina</name>
    <dbReference type="NCBI Taxonomy" id="124"/>
    <lineage>
        <taxon>Bacteria</taxon>
        <taxon>Pseudomonadati</taxon>
        <taxon>Planctomycetota</taxon>
        <taxon>Planctomycetia</taxon>
        <taxon>Pirellulales</taxon>
        <taxon>Pirellulaceae</taxon>
        <taxon>Blastopirellula</taxon>
    </lineage>
</organism>
<name>A0A2S8FVC9_9BACT</name>
<gene>
    <name evidence="2" type="ORF">C5Y83_09495</name>
</gene>
<dbReference type="EMBL" id="PUHY01000006">
    <property type="protein sequence ID" value="PQO36142.1"/>
    <property type="molecule type" value="Genomic_DNA"/>
</dbReference>
<feature type="transmembrane region" description="Helical" evidence="1">
    <location>
        <begin position="44"/>
        <end position="67"/>
    </location>
</feature>
<comment type="caution">
    <text evidence="2">The sequence shown here is derived from an EMBL/GenBank/DDBJ whole genome shotgun (WGS) entry which is preliminary data.</text>
</comment>
<reference evidence="2 3" key="1">
    <citation type="submission" date="2018-02" db="EMBL/GenBank/DDBJ databases">
        <title>Comparative genomes isolates from brazilian mangrove.</title>
        <authorList>
            <person name="Araujo J.E."/>
            <person name="Taketani R.G."/>
            <person name="Silva M.C.P."/>
            <person name="Loureco M.V."/>
            <person name="Andreote F.D."/>
        </authorList>
    </citation>
    <scope>NUCLEOTIDE SEQUENCE [LARGE SCALE GENOMIC DNA]</scope>
    <source>
        <strain evidence="2 3">Hex-1 MGV</strain>
    </source>
</reference>
<proteinExistence type="predicted"/>
<keyword evidence="1" id="KW-0812">Transmembrane</keyword>
<accession>A0A2S8FVC9</accession>
<evidence type="ECO:0000256" key="1">
    <source>
        <dbReference type="SAM" id="Phobius"/>
    </source>
</evidence>
<dbReference type="AlphaFoldDB" id="A0A2S8FVC9"/>
<sequence length="103" mass="11741">MSIMLLLCQEFPLAMWGAHILETLRPNWGNPSETQKVLMTQYEWFIVLLPGSLWGVLFFAAIVVAIVGNLTKTSRYVMLMWAMTDLTSFFGMAEVVRSVGEYM</sequence>
<evidence type="ECO:0000313" key="2">
    <source>
        <dbReference type="EMBL" id="PQO36142.1"/>
    </source>
</evidence>
<keyword evidence="1" id="KW-0472">Membrane</keyword>
<dbReference type="RefSeq" id="WP_105329432.1">
    <property type="nucleotide sequence ID" value="NZ_PUHY01000006.1"/>
</dbReference>